<reference evidence="1" key="2">
    <citation type="submission" date="2006-05" db="EMBL/GenBank/DDBJ databases">
        <title>Sequencing of the draft genome and assembly of Desulfuromonas acetoxidans DSM 684.</title>
        <authorList>
            <consortium name="US DOE Joint Genome Institute (JGI-PGF)"/>
            <person name="Copeland A."/>
            <person name="Lucas S."/>
            <person name="Lapidus A."/>
            <person name="Barry K."/>
            <person name="Detter J.C."/>
            <person name="Glavina del Rio T."/>
            <person name="Hammon N."/>
            <person name="Israni S."/>
            <person name="Dalin E."/>
            <person name="Tice H."/>
            <person name="Bruce D."/>
            <person name="Pitluck S."/>
            <person name="Richardson P."/>
        </authorList>
    </citation>
    <scope>NUCLEOTIDE SEQUENCE [LARGE SCALE GENOMIC DNA]</scope>
    <source>
        <strain evidence="1">DSM 684</strain>
    </source>
</reference>
<proteinExistence type="predicted"/>
<accession>Q1JZL5</accession>
<reference evidence="1" key="1">
    <citation type="submission" date="2006-05" db="EMBL/GenBank/DDBJ databases">
        <title>Annotation of the draft genome assembly of Desulfuromonas acetoxidans DSM 684.</title>
        <authorList>
            <consortium name="US DOE Joint Genome Institute (JGI-ORNL)"/>
            <person name="Larimer F."/>
            <person name="Land M."/>
            <person name="Hauser L."/>
        </authorList>
    </citation>
    <scope>NUCLEOTIDE SEQUENCE [LARGE SCALE GENOMIC DNA]</scope>
    <source>
        <strain evidence="1">DSM 684</strain>
    </source>
</reference>
<dbReference type="CDD" id="cd17040">
    <property type="entry name" value="Ubl_MoaD_like"/>
    <property type="match status" value="1"/>
</dbReference>
<sequence>MMNITVKLFANFRVGRFKEAQRNYPNNTPCRLVLQELYITEEELGVLMVNSRHADLDQELKDGDTVSIFPLVGGG</sequence>
<dbReference type="InterPro" id="IPR016155">
    <property type="entry name" value="Mopterin_synth/thiamin_S_b"/>
</dbReference>
<dbReference type="Proteomes" id="UP000005695">
    <property type="component" value="Unassembled WGS sequence"/>
</dbReference>
<dbReference type="EMBL" id="AAEW02000009">
    <property type="protein sequence ID" value="EAT15552.1"/>
    <property type="molecule type" value="Genomic_DNA"/>
</dbReference>
<name>Q1JZL5_DESA6</name>
<dbReference type="SUPFAM" id="SSF54285">
    <property type="entry name" value="MoaD/ThiS"/>
    <property type="match status" value="1"/>
</dbReference>
<dbReference type="RefSeq" id="WP_006000429.1">
    <property type="nucleotide sequence ID" value="NZ_AAEW02000009.1"/>
</dbReference>
<comment type="caution">
    <text evidence="1">The sequence shown here is derived from an EMBL/GenBank/DDBJ whole genome shotgun (WGS) entry which is preliminary data.</text>
</comment>
<protein>
    <submittedName>
        <fullName evidence="1">ThiamineS</fullName>
    </submittedName>
</protein>
<organism evidence="1 2">
    <name type="scientific">Desulfuromonas acetoxidans (strain DSM 684 / 11070)</name>
    <dbReference type="NCBI Taxonomy" id="281689"/>
    <lineage>
        <taxon>Bacteria</taxon>
        <taxon>Pseudomonadati</taxon>
        <taxon>Thermodesulfobacteriota</taxon>
        <taxon>Desulfuromonadia</taxon>
        <taxon>Desulfuromonadales</taxon>
        <taxon>Desulfuromonadaceae</taxon>
        <taxon>Desulfuromonas</taxon>
    </lineage>
</organism>
<gene>
    <name evidence="1" type="ORF">Dace_1414</name>
</gene>
<evidence type="ECO:0000313" key="2">
    <source>
        <dbReference type="Proteomes" id="UP000005695"/>
    </source>
</evidence>
<dbReference type="InterPro" id="IPR003749">
    <property type="entry name" value="ThiS/MoaD-like"/>
</dbReference>
<dbReference type="AlphaFoldDB" id="Q1JZL5"/>
<dbReference type="InterPro" id="IPR012675">
    <property type="entry name" value="Beta-grasp_dom_sf"/>
</dbReference>
<evidence type="ECO:0000313" key="1">
    <source>
        <dbReference type="EMBL" id="EAT15552.1"/>
    </source>
</evidence>
<dbReference type="Gene3D" id="3.10.20.30">
    <property type="match status" value="1"/>
</dbReference>
<keyword evidence="2" id="KW-1185">Reference proteome</keyword>
<dbReference type="Pfam" id="PF02597">
    <property type="entry name" value="ThiS"/>
    <property type="match status" value="1"/>
</dbReference>